<dbReference type="Gene3D" id="3.10.450.50">
    <property type="match status" value="1"/>
</dbReference>
<dbReference type="EMBL" id="KB446539">
    <property type="protein sequence ID" value="EME44543.1"/>
    <property type="molecule type" value="Genomic_DNA"/>
</dbReference>
<keyword evidence="3" id="KW-1185">Reference proteome</keyword>
<dbReference type="STRING" id="675120.N1PNP4"/>
<evidence type="ECO:0000313" key="2">
    <source>
        <dbReference type="EMBL" id="EME44543.1"/>
    </source>
</evidence>
<feature type="domain" description="SnoaL-like" evidence="1">
    <location>
        <begin position="9"/>
        <end position="144"/>
    </location>
</feature>
<dbReference type="SUPFAM" id="SSF54427">
    <property type="entry name" value="NTF2-like"/>
    <property type="match status" value="1"/>
</dbReference>
<name>N1PNP4_DOTSN</name>
<gene>
    <name evidence="2" type="ORF">DOTSEDRAFT_53612</name>
</gene>
<protein>
    <recommendedName>
        <fullName evidence="1">SnoaL-like domain-containing protein</fullName>
    </recommendedName>
</protein>
<organism evidence="2 3">
    <name type="scientific">Dothistroma septosporum (strain NZE10 / CBS 128990)</name>
    <name type="common">Red band needle blight fungus</name>
    <name type="synonym">Mycosphaerella pini</name>
    <dbReference type="NCBI Taxonomy" id="675120"/>
    <lineage>
        <taxon>Eukaryota</taxon>
        <taxon>Fungi</taxon>
        <taxon>Dikarya</taxon>
        <taxon>Ascomycota</taxon>
        <taxon>Pezizomycotina</taxon>
        <taxon>Dothideomycetes</taxon>
        <taxon>Dothideomycetidae</taxon>
        <taxon>Mycosphaerellales</taxon>
        <taxon>Mycosphaerellaceae</taxon>
        <taxon>Dothistroma</taxon>
    </lineage>
</organism>
<dbReference type="HOGENOM" id="CLU_106738_1_0_1"/>
<reference evidence="3" key="1">
    <citation type="journal article" date="2012" name="PLoS Genet.">
        <title>The genomes of the fungal plant pathogens Cladosporium fulvum and Dothistroma septosporum reveal adaptation to different hosts and lifestyles but also signatures of common ancestry.</title>
        <authorList>
            <person name="de Wit P.J.G.M."/>
            <person name="van der Burgt A."/>
            <person name="Oekmen B."/>
            <person name="Stergiopoulos I."/>
            <person name="Abd-Elsalam K.A."/>
            <person name="Aerts A.L."/>
            <person name="Bahkali A.H."/>
            <person name="Beenen H.G."/>
            <person name="Chettri P."/>
            <person name="Cox M.P."/>
            <person name="Datema E."/>
            <person name="de Vries R.P."/>
            <person name="Dhillon B."/>
            <person name="Ganley A.R."/>
            <person name="Griffiths S.A."/>
            <person name="Guo Y."/>
            <person name="Hamelin R.C."/>
            <person name="Henrissat B."/>
            <person name="Kabir M.S."/>
            <person name="Jashni M.K."/>
            <person name="Kema G."/>
            <person name="Klaubauf S."/>
            <person name="Lapidus A."/>
            <person name="Levasseur A."/>
            <person name="Lindquist E."/>
            <person name="Mehrabi R."/>
            <person name="Ohm R.A."/>
            <person name="Owen T.J."/>
            <person name="Salamov A."/>
            <person name="Schwelm A."/>
            <person name="Schijlen E."/>
            <person name="Sun H."/>
            <person name="van den Burg H.A."/>
            <person name="van Ham R.C.H.J."/>
            <person name="Zhang S."/>
            <person name="Goodwin S.B."/>
            <person name="Grigoriev I.V."/>
            <person name="Collemare J."/>
            <person name="Bradshaw R.E."/>
        </authorList>
    </citation>
    <scope>NUCLEOTIDE SEQUENCE [LARGE SCALE GENOMIC DNA]</scope>
    <source>
        <strain evidence="3">NZE10 / CBS 128990</strain>
    </source>
</reference>
<dbReference type="OrthoDB" id="3637402at2759"/>
<evidence type="ECO:0000259" key="1">
    <source>
        <dbReference type="Pfam" id="PF13577"/>
    </source>
</evidence>
<dbReference type="OMA" id="AIHTDCF"/>
<sequence length="155" mass="17066">MSYPSFLNKLTSREAITDSIHRATIGLDNNDIELCRSAFVTIEEPVFFMGVQGFDVDQMIDSVGSMTTTHHTTNIRIDVKEDANTAVLTAYAPSQHYKAGAGNIPGTAEHVPTGNPSKNLLASSQYVVDVGKDAKDGVWKIRKWVCHILWTHGDF</sequence>
<accession>N1PNP4</accession>
<reference evidence="2 3" key="2">
    <citation type="journal article" date="2012" name="PLoS Pathog.">
        <title>Diverse lifestyles and strategies of plant pathogenesis encoded in the genomes of eighteen Dothideomycetes fungi.</title>
        <authorList>
            <person name="Ohm R.A."/>
            <person name="Feau N."/>
            <person name="Henrissat B."/>
            <person name="Schoch C.L."/>
            <person name="Horwitz B.A."/>
            <person name="Barry K.W."/>
            <person name="Condon B.J."/>
            <person name="Copeland A.C."/>
            <person name="Dhillon B."/>
            <person name="Glaser F."/>
            <person name="Hesse C.N."/>
            <person name="Kosti I."/>
            <person name="LaButti K."/>
            <person name="Lindquist E.A."/>
            <person name="Lucas S."/>
            <person name="Salamov A.A."/>
            <person name="Bradshaw R.E."/>
            <person name="Ciuffetti L."/>
            <person name="Hamelin R.C."/>
            <person name="Kema G.H.J."/>
            <person name="Lawrence C."/>
            <person name="Scott J.A."/>
            <person name="Spatafora J.W."/>
            <person name="Turgeon B.G."/>
            <person name="de Wit P.J.G.M."/>
            <person name="Zhong S."/>
            <person name="Goodwin S.B."/>
            <person name="Grigoriev I.V."/>
        </authorList>
    </citation>
    <scope>NUCLEOTIDE SEQUENCE [LARGE SCALE GENOMIC DNA]</scope>
    <source>
        <strain evidence="3">NZE10 / CBS 128990</strain>
    </source>
</reference>
<dbReference type="InterPro" id="IPR037401">
    <property type="entry name" value="SnoaL-like"/>
</dbReference>
<dbReference type="InterPro" id="IPR032710">
    <property type="entry name" value="NTF2-like_dom_sf"/>
</dbReference>
<dbReference type="Proteomes" id="UP000016933">
    <property type="component" value="Unassembled WGS sequence"/>
</dbReference>
<evidence type="ECO:0000313" key="3">
    <source>
        <dbReference type="Proteomes" id="UP000016933"/>
    </source>
</evidence>
<proteinExistence type="predicted"/>
<dbReference type="eggNOG" id="ENOG502S791">
    <property type="taxonomic scope" value="Eukaryota"/>
</dbReference>
<dbReference type="Pfam" id="PF13577">
    <property type="entry name" value="SnoaL_4"/>
    <property type="match status" value="1"/>
</dbReference>
<dbReference type="AlphaFoldDB" id="N1PNP4"/>